<accession>A0A443HZV4</accession>
<dbReference type="EMBL" id="RCNU01000002">
    <property type="protein sequence ID" value="RWQ97281.1"/>
    <property type="molecule type" value="Genomic_DNA"/>
</dbReference>
<comment type="caution">
    <text evidence="1">The sequence shown here is derived from an EMBL/GenBank/DDBJ whole genome shotgun (WGS) entry which is preliminary data.</text>
</comment>
<dbReference type="AlphaFoldDB" id="A0A443HZV4"/>
<protein>
    <submittedName>
        <fullName evidence="1">Uncharacterized protein</fullName>
    </submittedName>
</protein>
<reference evidence="1 2" key="1">
    <citation type="journal article" date="2018" name="Front. Microbiol.">
        <title>Genomic and genetic insights into a cosmopolitan fungus, Paecilomyces variotii (Eurotiales).</title>
        <authorList>
            <person name="Urquhart A.S."/>
            <person name="Mondo S.J."/>
            <person name="Makela M.R."/>
            <person name="Hane J.K."/>
            <person name="Wiebenga A."/>
            <person name="He G."/>
            <person name="Mihaltcheva S."/>
            <person name="Pangilinan J."/>
            <person name="Lipzen A."/>
            <person name="Barry K."/>
            <person name="de Vries R.P."/>
            <person name="Grigoriev I.V."/>
            <person name="Idnurm A."/>
        </authorList>
    </citation>
    <scope>NUCLEOTIDE SEQUENCE [LARGE SCALE GENOMIC DNA]</scope>
    <source>
        <strain evidence="1 2">CBS 101075</strain>
    </source>
</reference>
<dbReference type="RefSeq" id="XP_028486926.1">
    <property type="nucleotide sequence ID" value="XM_028628748.1"/>
</dbReference>
<evidence type="ECO:0000313" key="2">
    <source>
        <dbReference type="Proteomes" id="UP000283841"/>
    </source>
</evidence>
<dbReference type="Proteomes" id="UP000283841">
    <property type="component" value="Unassembled WGS sequence"/>
</dbReference>
<keyword evidence="2" id="KW-1185">Reference proteome</keyword>
<gene>
    <name evidence="1" type="ORF">C8Q69DRAFT_441484</name>
</gene>
<sequence length="198" mass="22459">MAPRRAKKPLASRGLICMTVRDVPRGKARKTREENYRKLVNGGVQTCFADRLGSEPPELASIGDFFFVVVFLVCQQIVLVGLLSPPDEREGISYHFLFLSLKRWNKLEWETNKKMGVRGKEKEGGTNNHGNEIYPIKRVIHKLGISMGRRGRLCVVPGQLDWELLFLGHAGKFTEDFRKQTVAVNNSAKSVQRCDCAW</sequence>
<evidence type="ECO:0000313" key="1">
    <source>
        <dbReference type="EMBL" id="RWQ97281.1"/>
    </source>
</evidence>
<proteinExistence type="predicted"/>
<name>A0A443HZV4_BYSSP</name>
<dbReference type="GeneID" id="39598025"/>
<dbReference type="VEuPathDB" id="FungiDB:C8Q69DRAFT_441484"/>
<organism evidence="1 2">
    <name type="scientific">Byssochlamys spectabilis</name>
    <name type="common">Paecilomyces variotii</name>
    <dbReference type="NCBI Taxonomy" id="264951"/>
    <lineage>
        <taxon>Eukaryota</taxon>
        <taxon>Fungi</taxon>
        <taxon>Dikarya</taxon>
        <taxon>Ascomycota</taxon>
        <taxon>Pezizomycotina</taxon>
        <taxon>Eurotiomycetes</taxon>
        <taxon>Eurotiomycetidae</taxon>
        <taxon>Eurotiales</taxon>
        <taxon>Thermoascaceae</taxon>
        <taxon>Paecilomyces</taxon>
    </lineage>
</organism>